<dbReference type="AlphaFoldDB" id="A0A1W4XB50"/>
<dbReference type="GO" id="GO:0034457">
    <property type="term" value="C:Mpp10 complex"/>
    <property type="evidence" value="ECO:0007669"/>
    <property type="project" value="UniProtKB-UniRule"/>
</dbReference>
<protein>
    <recommendedName>
        <fullName evidence="7">U3 small nucleolar ribonucleoprotein protein MPP10</fullName>
    </recommendedName>
</protein>
<dbReference type="Proteomes" id="UP000192223">
    <property type="component" value="Unplaced"/>
</dbReference>
<proteinExistence type="inferred from homology"/>
<comment type="function">
    <text evidence="7">Involved in nucleolar processing of pre-18S ribosomal RNA.</text>
</comment>
<keyword evidence="4 7" id="KW-0539">Nucleus</keyword>
<feature type="compositionally biased region" description="Acidic residues" evidence="8">
    <location>
        <begin position="198"/>
        <end position="207"/>
    </location>
</feature>
<feature type="compositionally biased region" description="Basic and acidic residues" evidence="8">
    <location>
        <begin position="186"/>
        <end position="197"/>
    </location>
</feature>
<dbReference type="Pfam" id="PF04006">
    <property type="entry name" value="Mpp10"/>
    <property type="match status" value="1"/>
</dbReference>
<feature type="compositionally biased region" description="Acidic residues" evidence="8">
    <location>
        <begin position="116"/>
        <end position="134"/>
    </location>
</feature>
<dbReference type="PANTHER" id="PTHR17039">
    <property type="entry name" value="U3 SMALL NUCLEOLAR RIBONUCLEOPROTEIN PROTEIN MPP10"/>
    <property type="match status" value="1"/>
</dbReference>
<feature type="compositionally biased region" description="Basic and acidic residues" evidence="8">
    <location>
        <begin position="292"/>
        <end position="318"/>
    </location>
</feature>
<feature type="compositionally biased region" description="Basic and acidic residues" evidence="8">
    <location>
        <begin position="208"/>
        <end position="218"/>
    </location>
</feature>
<evidence type="ECO:0000256" key="5">
    <source>
        <dbReference type="ARBA" id="ARBA00023274"/>
    </source>
</evidence>
<name>A0A1W4XB50_AGRPL</name>
<reference evidence="10 11" key="1">
    <citation type="submission" date="2025-04" db="UniProtKB">
        <authorList>
            <consortium name="RefSeq"/>
        </authorList>
    </citation>
    <scope>IDENTIFICATION</scope>
    <source>
        <tissue evidence="10 11">Entire body</tissue>
    </source>
</reference>
<evidence type="ECO:0000313" key="10">
    <source>
        <dbReference type="RefSeq" id="XP_018333330.1"/>
    </source>
</evidence>
<dbReference type="PANTHER" id="PTHR17039:SF0">
    <property type="entry name" value="U3 SMALL NUCLEOLAR RIBONUCLEOPROTEIN PROTEIN MPP10"/>
    <property type="match status" value="1"/>
</dbReference>
<sequence>MDIYLQEIIDQFNDITGTPENFLSVHEETCNKAKSLLKNIYNFTKDVELKAEYRNNALPKLMVDAVDVEQIWQQVELQNSEILNENNILNISKLLSNSASLFHDASLENKTKQDINEEQTDQETDENDEEDSESDSVINIIKKSEPEKLNVNNKSANKKTEEISKESDEEENNSTESSNDEFAMSSDHEDLSAKLNEESGEENEERFDENKPEVNKNEKHFKKKSVVDDDFFKLDEMENFLNSEEQKINKCKTLSGNDEYDSTSDQESIDLFKTEGPEELEDEENLHLKNPRFKDFFKKQDKEPRKEKRNKFLKDLDENVLEENGRSEKIQKSKYEERDEKLKEKIKEIEEKALHEKPWTMKGEISAEKRPLNSLLEEVVEFDHVSRPAPIITEEAAQMLEDVIMQRIKDKAFDDVERKKRLIETPLEYKKKLVLEQEKSKESLAQIYEKEYLQQLEALTADPLKNEEEPELHKEIKSMRQILFTQLDSLSNFHFTPKSAAPELKIVTNLPAISMEEVAPVAASDAALLAPEEVKRKQRGDFKSKEERTATDKKRERRKKKLKQKIHAQEKDKRKALSKQNIKPNKTNKQKKGNKNAIKSQNVAKMNESLSELKSVKSSQAFFDKLQDQIKTQINGKIKGKRSQKTKQNFDAKRIKL</sequence>
<keyword evidence="3 7" id="KW-0698">rRNA processing</keyword>
<keyword evidence="9" id="KW-1185">Reference proteome</keyword>
<feature type="compositionally biased region" description="Basic and acidic residues" evidence="8">
    <location>
        <begin position="648"/>
        <end position="657"/>
    </location>
</feature>
<feature type="compositionally biased region" description="Basic residues" evidence="8">
    <location>
        <begin position="555"/>
        <end position="566"/>
    </location>
</feature>
<feature type="region of interest" description="Disordered" evidence="8">
    <location>
        <begin position="534"/>
        <end position="604"/>
    </location>
</feature>
<evidence type="ECO:0000256" key="2">
    <source>
        <dbReference type="ARBA" id="ARBA00022517"/>
    </source>
</evidence>
<dbReference type="InterPro" id="IPR012173">
    <property type="entry name" value="Mpp10"/>
</dbReference>
<evidence type="ECO:0000313" key="9">
    <source>
        <dbReference type="Proteomes" id="UP000192223"/>
    </source>
</evidence>
<accession>A0A1W4XB50</accession>
<feature type="region of interest" description="Disordered" evidence="8">
    <location>
        <begin position="108"/>
        <end position="220"/>
    </location>
</feature>
<dbReference type="KEGG" id="apln:108742565"/>
<dbReference type="GO" id="GO:0005732">
    <property type="term" value="C:sno(s)RNA-containing ribonucleoprotein complex"/>
    <property type="evidence" value="ECO:0007669"/>
    <property type="project" value="UniProtKB-UniRule"/>
</dbReference>
<feature type="region of interest" description="Disordered" evidence="8">
    <location>
        <begin position="637"/>
        <end position="657"/>
    </location>
</feature>
<dbReference type="GO" id="GO:0006364">
    <property type="term" value="P:rRNA processing"/>
    <property type="evidence" value="ECO:0007669"/>
    <property type="project" value="UniProtKB-KW"/>
</dbReference>
<evidence type="ECO:0000256" key="6">
    <source>
        <dbReference type="ARBA" id="ARBA00029455"/>
    </source>
</evidence>
<dbReference type="RefSeq" id="XP_018333330.1">
    <property type="nucleotide sequence ID" value="XM_018477828.2"/>
</dbReference>
<evidence type="ECO:0000256" key="7">
    <source>
        <dbReference type="PIRNR" id="PIRNR017300"/>
    </source>
</evidence>
<evidence type="ECO:0000256" key="3">
    <source>
        <dbReference type="ARBA" id="ARBA00022552"/>
    </source>
</evidence>
<dbReference type="OrthoDB" id="445326at2759"/>
<evidence type="ECO:0000256" key="4">
    <source>
        <dbReference type="ARBA" id="ARBA00023242"/>
    </source>
</evidence>
<feature type="region of interest" description="Disordered" evidence="8">
    <location>
        <begin position="278"/>
        <end position="318"/>
    </location>
</feature>
<keyword evidence="5 7" id="KW-0687">Ribonucleoprotein</keyword>
<feature type="compositionally biased region" description="Basic and acidic residues" evidence="8">
    <location>
        <begin position="534"/>
        <end position="554"/>
    </location>
</feature>
<evidence type="ECO:0000256" key="8">
    <source>
        <dbReference type="SAM" id="MobiDB-lite"/>
    </source>
</evidence>
<dbReference type="PIRSF" id="PIRSF017300">
    <property type="entry name" value="snoRNP_Mpp10"/>
    <property type="match status" value="1"/>
</dbReference>
<dbReference type="RefSeq" id="XP_025830304.1">
    <property type="nucleotide sequence ID" value="XM_025974519.1"/>
</dbReference>
<dbReference type="STRING" id="224129.A0A1W4XB50"/>
<organism evidence="9 10">
    <name type="scientific">Agrilus planipennis</name>
    <name type="common">Emerald ash borer</name>
    <name type="synonym">Agrilus marcopoli</name>
    <dbReference type="NCBI Taxonomy" id="224129"/>
    <lineage>
        <taxon>Eukaryota</taxon>
        <taxon>Metazoa</taxon>
        <taxon>Ecdysozoa</taxon>
        <taxon>Arthropoda</taxon>
        <taxon>Hexapoda</taxon>
        <taxon>Insecta</taxon>
        <taxon>Pterygota</taxon>
        <taxon>Neoptera</taxon>
        <taxon>Endopterygota</taxon>
        <taxon>Coleoptera</taxon>
        <taxon>Polyphaga</taxon>
        <taxon>Elateriformia</taxon>
        <taxon>Buprestoidea</taxon>
        <taxon>Buprestidae</taxon>
        <taxon>Agrilinae</taxon>
        <taxon>Agrilus</taxon>
    </lineage>
</organism>
<dbReference type="GeneID" id="108742565"/>
<evidence type="ECO:0000313" key="11">
    <source>
        <dbReference type="RefSeq" id="XP_025830304.1"/>
    </source>
</evidence>
<evidence type="ECO:0000256" key="1">
    <source>
        <dbReference type="ARBA" id="ARBA00004604"/>
    </source>
</evidence>
<keyword evidence="2 7" id="KW-0690">Ribosome biogenesis</keyword>
<comment type="similarity">
    <text evidence="6 7">Belongs to the MPP10 family.</text>
</comment>
<comment type="subcellular location">
    <subcellularLocation>
        <location evidence="1 7">Nucleus</location>
        <location evidence="1 7">Nucleolus</location>
    </subcellularLocation>
</comment>
<dbReference type="GO" id="GO:0032040">
    <property type="term" value="C:small-subunit processome"/>
    <property type="evidence" value="ECO:0007669"/>
    <property type="project" value="TreeGrafter"/>
</dbReference>
<gene>
    <name evidence="10 11" type="primary">LOC108742565</name>
</gene>